<keyword evidence="1" id="KW-0812">Transmembrane</keyword>
<feature type="transmembrane region" description="Helical" evidence="1">
    <location>
        <begin position="773"/>
        <end position="795"/>
    </location>
</feature>
<sequence length="941" mass="101690">MTQETTRKKNCANCEKTGLPILPVRYAVLPKNAHLKLPAGITGKGMTDIALQEHQYGLRTLREGWLFVFYERGARGRDYWQAYRVTPDGRLWKQDLPLPREPRTDPACVQTGVALQMDIITVEQPQKCGTVWLAFSEHAWHDEIFKQYASNAALRAQRMQSIEPAQWIGSGTDPHGHAVLATQACVDDVVEYMPGFDPKLLNPPPAALSDGTGQYKPDLLARVATRYPLAIRQATPDSASTQLVKLMHTVGETSPGKSHPPMLLALWDGIGAVHELNGFRNDAGSMLQLYVKERAAQVDAMQSIDEAEILVRNGAVASKSRMRSALQAGWEALKANPYAGDGVVPITPLLSPAEQAASDRRIEAAGEISPAEAQRIGNEAWPKYREKLDITKLEHFKSRFEALQHDIEALQAKRADDIDAWLKAPVLLATLHDYSETDIGDGVAFDGVVAEAITGLPSEAKGEKIVETLVNQTDPTQATSLVWRAYAYNQREPKAEIKELLAQATAYRAPLGEQLAEWSEKIAKALEKLKTFSELREKIGEVDEHATPVSSTEAALKKYHTDRLVVATGNALFKWTGIGKTGDCAGEYLIRAVLMMRVGISKDDTVKIVKEAVKAEPALREAFERGYQALRRAGVPAQRAFTEAMRDLAADKRGEVMRAQWNAVRVTKEGEEAATGIRIAGVLAIIEVFCFAAALTKVDKSGQDYALLVASGLSATSACLTASTKAMTAMAEHAAQTLANLKAITGYLGGVSALIGAVVDAGKVSDNFKNRKYSLGVAYVFKVVLGLGTVSANLLTAMSSSAPLIARVAGGKVAWLGKIGAGIEGAAARTEALAAGKAVNVAVTTAMDAAAEEAGVVIGERAALLMLGRAVLFLSGWEIAIVIMVIQLLIAWWEDDEMQSWLEKCVFGKSPNSPPWSAGKQHEGFEKALKAVGLQAEGAKE</sequence>
<dbReference type="NCBIfam" id="NF041559">
    <property type="entry name" value="BTH_I2691_fam"/>
    <property type="match status" value="1"/>
</dbReference>
<dbReference type="EMBL" id="CP099583">
    <property type="protein sequence ID" value="USS42690.1"/>
    <property type="molecule type" value="Genomic_DNA"/>
</dbReference>
<protein>
    <recommendedName>
        <fullName evidence="2">Toxin VasX N-terminal region domain-containing protein</fullName>
    </recommendedName>
</protein>
<feature type="transmembrane region" description="Helical" evidence="1">
    <location>
        <begin position="744"/>
        <end position="761"/>
    </location>
</feature>
<dbReference type="InterPro" id="IPR046864">
    <property type="entry name" value="VasX_N"/>
</dbReference>
<feature type="transmembrane region" description="Helical" evidence="1">
    <location>
        <begin position="677"/>
        <end position="698"/>
    </location>
</feature>
<accession>A0ABY5B6M3</accession>
<keyword evidence="1" id="KW-0472">Membrane</keyword>
<dbReference type="Proteomes" id="UP001056386">
    <property type="component" value="Chromosome 2"/>
</dbReference>
<evidence type="ECO:0000259" key="2">
    <source>
        <dbReference type="Pfam" id="PF20249"/>
    </source>
</evidence>
<organism evidence="3 4">
    <name type="scientific">Burkholderia glumae</name>
    <name type="common">Pseudomonas glumae</name>
    <dbReference type="NCBI Taxonomy" id="337"/>
    <lineage>
        <taxon>Bacteria</taxon>
        <taxon>Pseudomonadati</taxon>
        <taxon>Pseudomonadota</taxon>
        <taxon>Betaproteobacteria</taxon>
        <taxon>Burkholderiales</taxon>
        <taxon>Burkholderiaceae</taxon>
        <taxon>Burkholderia</taxon>
    </lineage>
</organism>
<gene>
    <name evidence="3" type="ORF">NFI99_10925</name>
</gene>
<feature type="transmembrane region" description="Helical" evidence="1">
    <location>
        <begin position="870"/>
        <end position="893"/>
    </location>
</feature>
<evidence type="ECO:0000313" key="3">
    <source>
        <dbReference type="EMBL" id="USS42690.1"/>
    </source>
</evidence>
<evidence type="ECO:0000256" key="1">
    <source>
        <dbReference type="SAM" id="Phobius"/>
    </source>
</evidence>
<evidence type="ECO:0000313" key="4">
    <source>
        <dbReference type="Proteomes" id="UP001056386"/>
    </source>
</evidence>
<dbReference type="RefSeq" id="WP_015878096.1">
    <property type="nucleotide sequence ID" value="NZ_CP021075.1"/>
</dbReference>
<keyword evidence="1" id="KW-1133">Transmembrane helix</keyword>
<dbReference type="CDD" id="cd20707">
    <property type="entry name" value="MIX_III"/>
    <property type="match status" value="1"/>
</dbReference>
<dbReference type="GeneID" id="45693873"/>
<dbReference type="InterPro" id="IPR048126">
    <property type="entry name" value="Toxin_VasX"/>
</dbReference>
<keyword evidence="4" id="KW-1185">Reference proteome</keyword>
<name>A0ABY5B6M3_BURGL</name>
<proteinExistence type="predicted"/>
<reference evidence="3" key="1">
    <citation type="submission" date="2022-06" db="EMBL/GenBank/DDBJ databases">
        <title>Draft genome sequence of Burkholderia glumae strain GR20004 isolated from rice panicle showing bacterial panicle blight.</title>
        <authorList>
            <person name="Choi S.Y."/>
            <person name="Lee Y.H."/>
        </authorList>
    </citation>
    <scope>NUCLEOTIDE SEQUENCE</scope>
    <source>
        <strain evidence="3">GR20004</strain>
    </source>
</reference>
<dbReference type="Pfam" id="PF20249">
    <property type="entry name" value="VasX_N"/>
    <property type="match status" value="1"/>
</dbReference>
<feature type="domain" description="Toxin VasX N-terminal region" evidence="2">
    <location>
        <begin position="11"/>
        <end position="168"/>
    </location>
</feature>